<dbReference type="InterPro" id="IPR043128">
    <property type="entry name" value="Rev_trsase/Diguanyl_cyclase"/>
</dbReference>
<evidence type="ECO:0000313" key="2">
    <source>
        <dbReference type="EMBL" id="AZN42101.1"/>
    </source>
</evidence>
<dbReference type="EMBL" id="CP034437">
    <property type="protein sequence ID" value="AZN42101.1"/>
    <property type="molecule type" value="Genomic_DNA"/>
</dbReference>
<dbReference type="GO" id="GO:1902201">
    <property type="term" value="P:negative regulation of bacterial-type flagellum-dependent cell motility"/>
    <property type="evidence" value="ECO:0007669"/>
    <property type="project" value="TreeGrafter"/>
</dbReference>
<dbReference type="SMART" id="SM00065">
    <property type="entry name" value="GAF"/>
    <property type="match status" value="2"/>
</dbReference>
<proteinExistence type="predicted"/>
<evidence type="ECO:0000313" key="3">
    <source>
        <dbReference type="Proteomes" id="UP000272528"/>
    </source>
</evidence>
<dbReference type="CDD" id="cd01949">
    <property type="entry name" value="GGDEF"/>
    <property type="match status" value="1"/>
</dbReference>
<dbReference type="OrthoDB" id="9759607at2"/>
<dbReference type="GO" id="GO:0052621">
    <property type="term" value="F:diguanylate cyclase activity"/>
    <property type="evidence" value="ECO:0007669"/>
    <property type="project" value="TreeGrafter"/>
</dbReference>
<dbReference type="PANTHER" id="PTHR45138">
    <property type="entry name" value="REGULATORY COMPONENTS OF SENSORY TRANSDUCTION SYSTEM"/>
    <property type="match status" value="1"/>
</dbReference>
<dbReference type="GO" id="GO:0005886">
    <property type="term" value="C:plasma membrane"/>
    <property type="evidence" value="ECO:0007669"/>
    <property type="project" value="TreeGrafter"/>
</dbReference>
<dbReference type="GO" id="GO:0043709">
    <property type="term" value="P:cell adhesion involved in single-species biofilm formation"/>
    <property type="evidence" value="ECO:0007669"/>
    <property type="project" value="TreeGrafter"/>
</dbReference>
<dbReference type="FunFam" id="3.30.70.270:FF:000001">
    <property type="entry name" value="Diguanylate cyclase domain protein"/>
    <property type="match status" value="1"/>
</dbReference>
<dbReference type="InterPro" id="IPR029787">
    <property type="entry name" value="Nucleotide_cyclase"/>
</dbReference>
<accession>A0A3S9A8T2</accession>
<gene>
    <name evidence="2" type="ORF">EJC50_22270</name>
</gene>
<dbReference type="InterPro" id="IPR003018">
    <property type="entry name" value="GAF"/>
</dbReference>
<dbReference type="Gene3D" id="3.30.450.40">
    <property type="match status" value="2"/>
</dbReference>
<dbReference type="PROSITE" id="PS50887">
    <property type="entry name" value="GGDEF"/>
    <property type="match status" value="1"/>
</dbReference>
<reference evidence="3" key="1">
    <citation type="submission" date="2018-12" db="EMBL/GenBank/DDBJ databases">
        <title>Genome sequence of Peanibacillus sp.</title>
        <authorList>
            <person name="Subramani G."/>
            <person name="Srinivasan S."/>
            <person name="Kim M.K."/>
        </authorList>
    </citation>
    <scope>NUCLEOTIDE SEQUENCE [LARGE SCALE GENOMIC DNA]</scope>
    <source>
        <strain evidence="3">18JY67-1</strain>
    </source>
</reference>
<dbReference type="Pfam" id="PF13185">
    <property type="entry name" value="GAF_2"/>
    <property type="match status" value="1"/>
</dbReference>
<sequence>MRWLLMTRISDSQWKNGSNSVTHSKLQQPNRQLFHGDIHEEDESEINELLKESFQQWLDETQHAHSPLLHYSLELCRADGQPLLITGQVSPAETHSAIEIPITSRSDDTQLLGLLRLNKQDTSEELIALLHAAALHIKQIFYHRYDMDQVAQLLMHHQRRTRDENNRDILFLVAKRLHDQNDVSSVLQVLLEDFAHLYPHAEFQLYLSQDHVNVDPRVKPLLLRHAMEDMNAKAFLTGQPNQMEDEQGKIKLAVPMCGKQAVYGVLSIGMQSERWDESELDELIMLADTAGSAFENAKLFEQSNLLISELQLINELTKRLNQSLRLSEVFEFAVSELLSIFKGDYCNILQLNNDDKFQVVASNLPHEANESYSTRYGFCGMVYSTKEPLIIADYWSTRIVDSKLMDATGSRSLIAAPLMAGQDVVGVIMVSHQNANYFSYENYKLLQVLSTHIGLAISNASLHAEVRRMVITDNLTGLYARHYLNENIQSKQRKDPCGSLVLVDIDHFKKVNDTYGHLHGDSILVTVSEVIRACIRDSDIAARWGGEELAVYLPKIRTAQAYRIAERIRSMVELHTTPVVTVSCGLSEWTFEDEKISVESLFNKADMALYEAKKKGRNCIVIG</sequence>
<dbReference type="InterPro" id="IPR050469">
    <property type="entry name" value="Diguanylate_Cyclase"/>
</dbReference>
<dbReference type="Pfam" id="PF00990">
    <property type="entry name" value="GGDEF"/>
    <property type="match status" value="1"/>
</dbReference>
<feature type="domain" description="GGDEF" evidence="1">
    <location>
        <begin position="496"/>
        <end position="623"/>
    </location>
</feature>
<dbReference type="Gene3D" id="3.30.70.270">
    <property type="match status" value="1"/>
</dbReference>
<name>A0A3S9A8T2_9BACL</name>
<dbReference type="SUPFAM" id="SSF55781">
    <property type="entry name" value="GAF domain-like"/>
    <property type="match status" value="2"/>
</dbReference>
<dbReference type="NCBIfam" id="TIGR00254">
    <property type="entry name" value="GGDEF"/>
    <property type="match status" value="1"/>
</dbReference>
<dbReference type="Proteomes" id="UP000272528">
    <property type="component" value="Chromosome"/>
</dbReference>
<dbReference type="KEGG" id="palb:EJC50_22270"/>
<keyword evidence="3" id="KW-1185">Reference proteome</keyword>
<dbReference type="InterPro" id="IPR029016">
    <property type="entry name" value="GAF-like_dom_sf"/>
</dbReference>
<dbReference type="SMART" id="SM00267">
    <property type="entry name" value="GGDEF"/>
    <property type="match status" value="1"/>
</dbReference>
<dbReference type="PANTHER" id="PTHR45138:SF9">
    <property type="entry name" value="DIGUANYLATE CYCLASE DGCM-RELATED"/>
    <property type="match status" value="1"/>
</dbReference>
<protein>
    <submittedName>
        <fullName evidence="2">GGDEF domain-containing protein</fullName>
    </submittedName>
</protein>
<dbReference type="AlphaFoldDB" id="A0A3S9A8T2"/>
<dbReference type="InterPro" id="IPR000160">
    <property type="entry name" value="GGDEF_dom"/>
</dbReference>
<organism evidence="2 3">
    <name type="scientific">Paenibacillus albus</name>
    <dbReference type="NCBI Taxonomy" id="2495582"/>
    <lineage>
        <taxon>Bacteria</taxon>
        <taxon>Bacillati</taxon>
        <taxon>Bacillota</taxon>
        <taxon>Bacilli</taxon>
        <taxon>Bacillales</taxon>
        <taxon>Paenibacillaceae</taxon>
        <taxon>Paenibacillus</taxon>
    </lineage>
</organism>
<dbReference type="SUPFAM" id="SSF55073">
    <property type="entry name" value="Nucleotide cyclase"/>
    <property type="match status" value="1"/>
</dbReference>
<evidence type="ECO:0000259" key="1">
    <source>
        <dbReference type="PROSITE" id="PS50887"/>
    </source>
</evidence>